<dbReference type="SMART" id="SM00251">
    <property type="entry name" value="SAM_PNT"/>
    <property type="match status" value="1"/>
</dbReference>
<dbReference type="InterPro" id="IPR003118">
    <property type="entry name" value="Pointed_dom"/>
</dbReference>
<organism>
    <name type="scientific">Branchiostoma floridae</name>
    <name type="common">Florida lancelet</name>
    <name type="synonym">Amphioxus</name>
    <dbReference type="NCBI Taxonomy" id="7739"/>
    <lineage>
        <taxon>Eukaryota</taxon>
        <taxon>Metazoa</taxon>
        <taxon>Chordata</taxon>
        <taxon>Cephalochordata</taxon>
        <taxon>Leptocardii</taxon>
        <taxon>Amphioxiformes</taxon>
        <taxon>Branchiostomatidae</taxon>
        <taxon>Branchiostoma</taxon>
    </lineage>
</organism>
<dbReference type="SUPFAM" id="SSF47769">
    <property type="entry name" value="SAM/Pointed domain"/>
    <property type="match status" value="1"/>
</dbReference>
<name>C3Y5I3_BRAFL</name>
<dbReference type="AlphaFoldDB" id="C3Y5I3"/>
<dbReference type="InterPro" id="IPR013761">
    <property type="entry name" value="SAM/pointed_sf"/>
</dbReference>
<evidence type="ECO:0000256" key="1">
    <source>
        <dbReference type="SAM" id="MobiDB-lite"/>
    </source>
</evidence>
<dbReference type="EMBL" id="GG666487">
    <property type="protein sequence ID" value="EEN64230.1"/>
    <property type="molecule type" value="Genomic_DNA"/>
</dbReference>
<dbReference type="Pfam" id="PF02198">
    <property type="entry name" value="SAM_PNT"/>
    <property type="match status" value="1"/>
</dbReference>
<dbReference type="InParanoid" id="C3Y5I3"/>
<sequence>MAGPVSRSGMFQPSIIKRVSNKWANGSHLSSVPRITWYARLSLELGISLLRRINPRSGQYSPVKHLLEQKLGTMKGDPTKVDSMELGHDQLHGRGHDGEGRVKRTTTHSWWKERLALEHLPGPVSRSGMFQPSIIKRVSNKWANGSHLSSVPRITWYARLSLELGISLLRRINQRSGQYSPVKHLLEQKLGTMKGDPTKVASMELGHDQLHGRGHDGEGRVKRTTTHRRRFSSIGTMSSEPNTSSSEDERESKTKRRPRMRIKKEPKWSQSDDAMSGDATCKVPNDPRSWSREDVRTWLEWAQTHYTVGELDAGKFIMNGKGLCLMDKKGFVYRVPGKGEVLYLDFQERLFQALKAQRKL</sequence>
<feature type="compositionally biased region" description="Basic residues" evidence="1">
    <location>
        <begin position="222"/>
        <end position="231"/>
    </location>
</feature>
<gene>
    <name evidence="3" type="ORF">BRAFLDRAFT_87872</name>
</gene>
<accession>C3Y5I3</accession>
<evidence type="ECO:0000313" key="3">
    <source>
        <dbReference type="EMBL" id="EEN64230.1"/>
    </source>
</evidence>
<proteinExistence type="predicted"/>
<dbReference type="STRING" id="7739.C3Y5I3"/>
<evidence type="ECO:0000259" key="2">
    <source>
        <dbReference type="PROSITE" id="PS51433"/>
    </source>
</evidence>
<protein>
    <recommendedName>
        <fullName evidence="2">PNT domain-containing protein</fullName>
    </recommendedName>
</protein>
<dbReference type="PROSITE" id="PS51433">
    <property type="entry name" value="PNT"/>
    <property type="match status" value="1"/>
</dbReference>
<feature type="compositionally biased region" description="Basic residues" evidence="1">
    <location>
        <begin position="253"/>
        <end position="264"/>
    </location>
</feature>
<feature type="compositionally biased region" description="Polar residues" evidence="1">
    <location>
        <begin position="233"/>
        <end position="245"/>
    </location>
</feature>
<feature type="compositionally biased region" description="Basic and acidic residues" evidence="1">
    <location>
        <begin position="208"/>
        <end position="221"/>
    </location>
</feature>
<dbReference type="GO" id="GO:0043565">
    <property type="term" value="F:sequence-specific DNA binding"/>
    <property type="evidence" value="ECO:0007669"/>
    <property type="project" value="InterPro"/>
</dbReference>
<feature type="domain" description="PNT" evidence="2">
    <location>
        <begin position="269"/>
        <end position="353"/>
    </location>
</feature>
<dbReference type="eggNOG" id="KOG3804">
    <property type="taxonomic scope" value="Eukaryota"/>
</dbReference>
<dbReference type="CDD" id="cd08536">
    <property type="entry name" value="SAM_PNT-Mae"/>
    <property type="match status" value="1"/>
</dbReference>
<dbReference type="Gene3D" id="1.10.150.50">
    <property type="entry name" value="Transcription Factor, Ets-1"/>
    <property type="match status" value="1"/>
</dbReference>
<reference evidence="3" key="1">
    <citation type="journal article" date="2008" name="Nature">
        <title>The amphioxus genome and the evolution of the chordate karyotype.</title>
        <authorList>
            <consortium name="US DOE Joint Genome Institute (JGI-PGF)"/>
            <person name="Putnam N.H."/>
            <person name="Butts T."/>
            <person name="Ferrier D.E.K."/>
            <person name="Furlong R.F."/>
            <person name="Hellsten U."/>
            <person name="Kawashima T."/>
            <person name="Robinson-Rechavi M."/>
            <person name="Shoguchi E."/>
            <person name="Terry A."/>
            <person name="Yu J.-K."/>
            <person name="Benito-Gutierrez E.L."/>
            <person name="Dubchak I."/>
            <person name="Garcia-Fernandez J."/>
            <person name="Gibson-Brown J.J."/>
            <person name="Grigoriev I.V."/>
            <person name="Horton A.C."/>
            <person name="de Jong P.J."/>
            <person name="Jurka J."/>
            <person name="Kapitonov V.V."/>
            <person name="Kohara Y."/>
            <person name="Kuroki Y."/>
            <person name="Lindquist E."/>
            <person name="Lucas S."/>
            <person name="Osoegawa K."/>
            <person name="Pennacchio L.A."/>
            <person name="Salamov A.A."/>
            <person name="Satou Y."/>
            <person name="Sauka-Spengler T."/>
            <person name="Schmutz J."/>
            <person name="Shin-I T."/>
            <person name="Toyoda A."/>
            <person name="Bronner-Fraser M."/>
            <person name="Fujiyama A."/>
            <person name="Holland L.Z."/>
            <person name="Holland P.W.H."/>
            <person name="Satoh N."/>
            <person name="Rokhsar D.S."/>
        </authorList>
    </citation>
    <scope>NUCLEOTIDE SEQUENCE [LARGE SCALE GENOMIC DNA]</scope>
    <source>
        <strain evidence="3">S238N-H82</strain>
        <tissue evidence="3">Testes</tissue>
    </source>
</reference>
<feature type="region of interest" description="Disordered" evidence="1">
    <location>
        <begin position="208"/>
        <end position="288"/>
    </location>
</feature>
<dbReference type="FunFam" id="1.10.150.50:FF:000061">
    <property type="entry name" value="Ets DNA-binding protein pokkuri"/>
    <property type="match status" value="1"/>
</dbReference>